<reference evidence="3" key="1">
    <citation type="journal article" date="2018" name="Front. Microbiol.">
        <title>Genome-Based Analysis Reveals the Taxonomy and Diversity of the Family Idiomarinaceae.</title>
        <authorList>
            <person name="Liu Y."/>
            <person name="Lai Q."/>
            <person name="Shao Z."/>
        </authorList>
    </citation>
    <scope>NUCLEOTIDE SEQUENCE [LARGE SCALE GENOMIC DNA]</scope>
    <source>
        <strain evidence="3">BH195</strain>
    </source>
</reference>
<dbReference type="Gene3D" id="3.30.750.24">
    <property type="entry name" value="STAS domain"/>
    <property type="match status" value="1"/>
</dbReference>
<dbReference type="PANTHER" id="PTHR35849:SF1">
    <property type="entry name" value="INTERMEMBRANE PHOSPHOLIPID TRANSPORT SYSTEM BINDING PROTEIN MLAB"/>
    <property type="match status" value="1"/>
</dbReference>
<sequence>MKKKVIVKLMSAQLSWEMADKKLSFKGEMTRATVARVWQERDDWLTDGQEQLTVDLEAVDHVDSAGVALLLQLKKYLMQHQCELLISNPSQQFDAIVEVSGGTSLLKHV</sequence>
<keyword evidence="3" id="KW-1185">Reference proteome</keyword>
<evidence type="ECO:0000259" key="1">
    <source>
        <dbReference type="PROSITE" id="PS50801"/>
    </source>
</evidence>
<dbReference type="SUPFAM" id="SSF52091">
    <property type="entry name" value="SpoIIaa-like"/>
    <property type="match status" value="1"/>
</dbReference>
<dbReference type="Pfam" id="PF13466">
    <property type="entry name" value="STAS_2"/>
    <property type="match status" value="1"/>
</dbReference>
<dbReference type="InterPro" id="IPR002645">
    <property type="entry name" value="STAS_dom"/>
</dbReference>
<gene>
    <name evidence="2" type="ORF">CWI69_08235</name>
</gene>
<evidence type="ECO:0000313" key="3">
    <source>
        <dbReference type="Proteomes" id="UP000287198"/>
    </source>
</evidence>
<dbReference type="InterPro" id="IPR058548">
    <property type="entry name" value="MlaB-like_STAS"/>
</dbReference>
<evidence type="ECO:0000313" key="2">
    <source>
        <dbReference type="EMBL" id="RUO53007.1"/>
    </source>
</evidence>
<dbReference type="InterPro" id="IPR036513">
    <property type="entry name" value="STAS_dom_sf"/>
</dbReference>
<dbReference type="Proteomes" id="UP000287198">
    <property type="component" value="Unassembled WGS sequence"/>
</dbReference>
<comment type="caution">
    <text evidence="2">The sequence shown here is derived from an EMBL/GenBank/DDBJ whole genome shotgun (WGS) entry which is preliminary data.</text>
</comment>
<dbReference type="CDD" id="cd07043">
    <property type="entry name" value="STAS_anti-anti-sigma_factors"/>
    <property type="match status" value="1"/>
</dbReference>
<dbReference type="AlphaFoldDB" id="A0A432XWC9"/>
<dbReference type="PROSITE" id="PS50801">
    <property type="entry name" value="STAS"/>
    <property type="match status" value="1"/>
</dbReference>
<feature type="domain" description="STAS" evidence="1">
    <location>
        <begin position="23"/>
        <end position="109"/>
    </location>
</feature>
<protein>
    <recommendedName>
        <fullName evidence="1">STAS domain-containing protein</fullName>
    </recommendedName>
</protein>
<dbReference type="PANTHER" id="PTHR35849">
    <property type="entry name" value="BLR2341 PROTEIN"/>
    <property type="match status" value="1"/>
</dbReference>
<dbReference type="EMBL" id="PIPW01000002">
    <property type="protein sequence ID" value="RUO53007.1"/>
    <property type="molecule type" value="Genomic_DNA"/>
</dbReference>
<name>A0A432XWC9_9GAMM</name>
<organism evidence="2 3">
    <name type="scientific">Pseudidiomarina halophila</name>
    <dbReference type="NCBI Taxonomy" id="1449799"/>
    <lineage>
        <taxon>Bacteria</taxon>
        <taxon>Pseudomonadati</taxon>
        <taxon>Pseudomonadota</taxon>
        <taxon>Gammaproteobacteria</taxon>
        <taxon>Alteromonadales</taxon>
        <taxon>Idiomarinaceae</taxon>
        <taxon>Pseudidiomarina</taxon>
    </lineage>
</organism>
<accession>A0A432XWC9</accession>
<dbReference type="InterPro" id="IPR052746">
    <property type="entry name" value="MlaB_ABC_Transporter"/>
</dbReference>
<proteinExistence type="predicted"/>